<name>Q1MQ76_LAWIP</name>
<dbReference type="OrthoDB" id="5460210at2"/>
<dbReference type="RefSeq" id="WP_011526880.1">
    <property type="nucleotide sequence ID" value="NC_008011.1"/>
</dbReference>
<evidence type="ECO:0000313" key="2">
    <source>
        <dbReference type="Proteomes" id="UP000002430"/>
    </source>
</evidence>
<dbReference type="EMBL" id="AM180252">
    <property type="protein sequence ID" value="CAJ54851.1"/>
    <property type="molecule type" value="Genomic_DNA"/>
</dbReference>
<reference evidence="1 2" key="1">
    <citation type="submission" date="2005-11" db="EMBL/GenBank/DDBJ databases">
        <title>The complete genome sequence of Lawsonia intracellularis: the causative agent of proliferative enteropathy.</title>
        <authorList>
            <person name="Kaur K."/>
            <person name="Zhang Q."/>
            <person name="Beckler D."/>
            <person name="Munir S."/>
            <person name="Li L."/>
            <person name="Kinsley K."/>
            <person name="Herron L."/>
            <person name="Peterson A."/>
            <person name="May B."/>
            <person name="Singh S."/>
            <person name="Gebhart C."/>
            <person name="Kapur V."/>
        </authorList>
    </citation>
    <scope>NUCLEOTIDE SEQUENCE [LARGE SCALE GENOMIC DNA]</scope>
    <source>
        <strain evidence="1 2">PHE/MN1-00</strain>
    </source>
</reference>
<dbReference type="eggNOG" id="ENOG50317ZB">
    <property type="taxonomic scope" value="Bacteria"/>
</dbReference>
<gene>
    <name evidence="1" type="ordered locus">LI0797</name>
</gene>
<protein>
    <submittedName>
        <fullName evidence="1">NA</fullName>
    </submittedName>
</protein>
<dbReference type="HOGENOM" id="CLU_1956836_0_0_7"/>
<dbReference type="KEGG" id="lip:LI0797"/>
<sequence length="128" mass="14902">MFKEKITTMSQALNVLRVLDDNTSLGKLVCSGIQQLIKLAEPMDKTIPKNCPFKQHFFHTLNNLPLCDEGHWLELFEDLAYFFKQYYTSFPDSYIPIECQQVMKYFESCGEWTPQDGKLISIGYWATS</sequence>
<proteinExistence type="predicted"/>
<evidence type="ECO:0000313" key="1">
    <source>
        <dbReference type="EMBL" id="CAJ54851.1"/>
    </source>
</evidence>
<accession>Q1MQ76</accession>
<organism evidence="1 2">
    <name type="scientific">Lawsonia intracellularis (strain PHE/MN1-00)</name>
    <dbReference type="NCBI Taxonomy" id="363253"/>
    <lineage>
        <taxon>Bacteria</taxon>
        <taxon>Pseudomonadati</taxon>
        <taxon>Thermodesulfobacteriota</taxon>
        <taxon>Desulfovibrionia</taxon>
        <taxon>Desulfovibrionales</taxon>
        <taxon>Desulfovibrionaceae</taxon>
        <taxon>Lawsonia</taxon>
    </lineage>
</organism>
<keyword evidence="2" id="KW-1185">Reference proteome</keyword>
<dbReference type="Proteomes" id="UP000002430">
    <property type="component" value="Chromosome"/>
</dbReference>
<dbReference type="AlphaFoldDB" id="Q1MQ76"/>